<evidence type="ECO:0000313" key="4">
    <source>
        <dbReference type="Proteomes" id="UP000799324"/>
    </source>
</evidence>
<proteinExistence type="predicted"/>
<dbReference type="AlphaFoldDB" id="A0A6A6TMV1"/>
<feature type="signal peptide" evidence="1">
    <location>
        <begin position="1"/>
        <end position="26"/>
    </location>
</feature>
<keyword evidence="4" id="KW-1185">Reference proteome</keyword>
<sequence length="407" mass="44331">MVLLKTDLSMAMAITCMLKTATMTACYPNDPATNGTYGTYYNTLTLTYYPQNADCNDYYVPISLDYKGKDFVAPKWSNPYELQDSLSSLTARTAADGPAALSREKSYKGDYEIAATFCTPRKTNGKENTVIVATHGIGPARSHWNSPFRPKDFNFVEHAIDKGYSVFFYDRLGCGASTKIDGFEAQSATAKTVIQVLAKKVQQGQYTGKIKAAKVAVMGFSFGSYATHAAIAEDPSIADAVILTGFAVNDTGLNLNGLVRSFVPRIANVENPALYGDRDNGYVTWPSVFDLIMNYFKAPAFDAQTADFTESAKEPFSAGEFITFADPAKVSAEKWDKPALHITGEKDYIVCDGYCPGIYEEPASTLYKNAKPLQLSIHPNASHHLNFHANATGAYGVITDFLASNGL</sequence>
<dbReference type="OrthoDB" id="190201at2759"/>
<protein>
    <submittedName>
        <fullName evidence="3">Alpha/beta-hydrolase</fullName>
    </submittedName>
</protein>
<dbReference type="Proteomes" id="UP000799324">
    <property type="component" value="Unassembled WGS sequence"/>
</dbReference>
<keyword evidence="3" id="KW-0378">Hydrolase</keyword>
<feature type="domain" description="AB hydrolase-1" evidence="2">
    <location>
        <begin position="131"/>
        <end position="388"/>
    </location>
</feature>
<keyword evidence="1" id="KW-0732">Signal</keyword>
<dbReference type="Pfam" id="PF12697">
    <property type="entry name" value="Abhydrolase_6"/>
    <property type="match status" value="1"/>
</dbReference>
<evidence type="ECO:0000259" key="2">
    <source>
        <dbReference type="Pfam" id="PF12697"/>
    </source>
</evidence>
<evidence type="ECO:0000256" key="1">
    <source>
        <dbReference type="SAM" id="SignalP"/>
    </source>
</evidence>
<dbReference type="Gene3D" id="3.40.50.1820">
    <property type="entry name" value="alpha/beta hydrolase"/>
    <property type="match status" value="1"/>
</dbReference>
<dbReference type="InterPro" id="IPR029058">
    <property type="entry name" value="AB_hydrolase_fold"/>
</dbReference>
<dbReference type="EMBL" id="MU004294">
    <property type="protein sequence ID" value="KAF2661409.1"/>
    <property type="molecule type" value="Genomic_DNA"/>
</dbReference>
<gene>
    <name evidence="3" type="ORF">K491DRAFT_619576</name>
</gene>
<reference evidence="3" key="1">
    <citation type="journal article" date="2020" name="Stud. Mycol.">
        <title>101 Dothideomycetes genomes: a test case for predicting lifestyles and emergence of pathogens.</title>
        <authorList>
            <person name="Haridas S."/>
            <person name="Albert R."/>
            <person name="Binder M."/>
            <person name="Bloem J."/>
            <person name="Labutti K."/>
            <person name="Salamov A."/>
            <person name="Andreopoulos B."/>
            <person name="Baker S."/>
            <person name="Barry K."/>
            <person name="Bills G."/>
            <person name="Bluhm B."/>
            <person name="Cannon C."/>
            <person name="Castanera R."/>
            <person name="Culley D."/>
            <person name="Daum C."/>
            <person name="Ezra D."/>
            <person name="Gonzalez J."/>
            <person name="Henrissat B."/>
            <person name="Kuo A."/>
            <person name="Liang C."/>
            <person name="Lipzen A."/>
            <person name="Lutzoni F."/>
            <person name="Magnuson J."/>
            <person name="Mondo S."/>
            <person name="Nolan M."/>
            <person name="Ohm R."/>
            <person name="Pangilinan J."/>
            <person name="Park H.-J."/>
            <person name="Ramirez L."/>
            <person name="Alfaro M."/>
            <person name="Sun H."/>
            <person name="Tritt A."/>
            <person name="Yoshinaga Y."/>
            <person name="Zwiers L.-H."/>
            <person name="Turgeon B."/>
            <person name="Goodwin S."/>
            <person name="Spatafora J."/>
            <person name="Crous P."/>
            <person name="Grigoriev I."/>
        </authorList>
    </citation>
    <scope>NUCLEOTIDE SEQUENCE</scope>
    <source>
        <strain evidence="3">CBS 122681</strain>
    </source>
</reference>
<name>A0A6A6TMV1_9PLEO</name>
<accession>A0A6A6TMV1</accession>
<feature type="chain" id="PRO_5025380937" evidence="1">
    <location>
        <begin position="27"/>
        <end position="407"/>
    </location>
</feature>
<dbReference type="InterPro" id="IPR000073">
    <property type="entry name" value="AB_hydrolase_1"/>
</dbReference>
<dbReference type="SUPFAM" id="SSF53474">
    <property type="entry name" value="alpha/beta-Hydrolases"/>
    <property type="match status" value="1"/>
</dbReference>
<organism evidence="3 4">
    <name type="scientific">Lophiostoma macrostomum CBS 122681</name>
    <dbReference type="NCBI Taxonomy" id="1314788"/>
    <lineage>
        <taxon>Eukaryota</taxon>
        <taxon>Fungi</taxon>
        <taxon>Dikarya</taxon>
        <taxon>Ascomycota</taxon>
        <taxon>Pezizomycotina</taxon>
        <taxon>Dothideomycetes</taxon>
        <taxon>Pleosporomycetidae</taxon>
        <taxon>Pleosporales</taxon>
        <taxon>Lophiostomataceae</taxon>
        <taxon>Lophiostoma</taxon>
    </lineage>
</organism>
<evidence type="ECO:0000313" key="3">
    <source>
        <dbReference type="EMBL" id="KAF2661409.1"/>
    </source>
</evidence>
<dbReference type="GO" id="GO:0016787">
    <property type="term" value="F:hydrolase activity"/>
    <property type="evidence" value="ECO:0007669"/>
    <property type="project" value="UniProtKB-KW"/>
</dbReference>